<dbReference type="GO" id="GO:0009247">
    <property type="term" value="P:glycolipid biosynthetic process"/>
    <property type="evidence" value="ECO:0007669"/>
    <property type="project" value="InterPro"/>
</dbReference>
<dbReference type="EMBL" id="NEDP02002617">
    <property type="protein sequence ID" value="OWF50348.1"/>
    <property type="molecule type" value="Genomic_DNA"/>
</dbReference>
<feature type="signal peptide" evidence="10">
    <location>
        <begin position="1"/>
        <end position="21"/>
    </location>
</feature>
<evidence type="ECO:0000256" key="8">
    <source>
        <dbReference type="ARBA" id="ARBA00023136"/>
    </source>
</evidence>
<reference evidence="11 12" key="1">
    <citation type="journal article" date="2017" name="Nat. Ecol. Evol.">
        <title>Scallop genome provides insights into evolution of bilaterian karyotype and development.</title>
        <authorList>
            <person name="Wang S."/>
            <person name="Zhang J."/>
            <person name="Jiao W."/>
            <person name="Li J."/>
            <person name="Xun X."/>
            <person name="Sun Y."/>
            <person name="Guo X."/>
            <person name="Huan P."/>
            <person name="Dong B."/>
            <person name="Zhang L."/>
            <person name="Hu X."/>
            <person name="Sun X."/>
            <person name="Wang J."/>
            <person name="Zhao C."/>
            <person name="Wang Y."/>
            <person name="Wang D."/>
            <person name="Huang X."/>
            <person name="Wang R."/>
            <person name="Lv J."/>
            <person name="Li Y."/>
            <person name="Zhang Z."/>
            <person name="Liu B."/>
            <person name="Lu W."/>
            <person name="Hui Y."/>
            <person name="Liang J."/>
            <person name="Zhou Z."/>
            <person name="Hou R."/>
            <person name="Li X."/>
            <person name="Liu Y."/>
            <person name="Li H."/>
            <person name="Ning X."/>
            <person name="Lin Y."/>
            <person name="Zhao L."/>
            <person name="Xing Q."/>
            <person name="Dou J."/>
            <person name="Li Y."/>
            <person name="Mao J."/>
            <person name="Guo H."/>
            <person name="Dou H."/>
            <person name="Li T."/>
            <person name="Mu C."/>
            <person name="Jiang W."/>
            <person name="Fu Q."/>
            <person name="Fu X."/>
            <person name="Miao Y."/>
            <person name="Liu J."/>
            <person name="Yu Q."/>
            <person name="Li R."/>
            <person name="Liao H."/>
            <person name="Li X."/>
            <person name="Kong Y."/>
            <person name="Jiang Z."/>
            <person name="Chourrout D."/>
            <person name="Li R."/>
            <person name="Bao Z."/>
        </authorList>
    </citation>
    <scope>NUCLEOTIDE SEQUENCE [LARGE SCALE GENOMIC DNA]</scope>
    <source>
        <strain evidence="11 12">PY_sf001</strain>
    </source>
</reference>
<dbReference type="Proteomes" id="UP000242188">
    <property type="component" value="Unassembled WGS sequence"/>
</dbReference>
<feature type="chain" id="PRO_5012239423" evidence="10">
    <location>
        <begin position="22"/>
        <end position="375"/>
    </location>
</feature>
<dbReference type="SUPFAM" id="SSF52540">
    <property type="entry name" value="P-loop containing nucleoside triphosphate hydrolases"/>
    <property type="match status" value="1"/>
</dbReference>
<evidence type="ECO:0000256" key="10">
    <source>
        <dbReference type="SAM" id="SignalP"/>
    </source>
</evidence>
<dbReference type="Gene3D" id="3.40.50.300">
    <property type="entry name" value="P-loop containing nucleotide triphosphate hydrolases"/>
    <property type="match status" value="1"/>
</dbReference>
<keyword evidence="9" id="KW-0325">Glycoprotein</keyword>
<dbReference type="AlphaFoldDB" id="A0A210QNR8"/>
<evidence type="ECO:0000256" key="5">
    <source>
        <dbReference type="ARBA" id="ARBA00022968"/>
    </source>
</evidence>
<gene>
    <name evidence="11" type="ORF">KP79_PYT09500</name>
</gene>
<dbReference type="Pfam" id="PF06990">
    <property type="entry name" value="Gal-3-0_sulfotr"/>
    <property type="match status" value="1"/>
</dbReference>
<evidence type="ECO:0000256" key="1">
    <source>
        <dbReference type="ARBA" id="ARBA00004323"/>
    </source>
</evidence>
<keyword evidence="8" id="KW-0472">Membrane</keyword>
<keyword evidence="4" id="KW-0812">Transmembrane</keyword>
<evidence type="ECO:0000256" key="3">
    <source>
        <dbReference type="ARBA" id="ARBA00022679"/>
    </source>
</evidence>
<sequence>MFYRFLLVGLFVLLALHEFRSYVNLFADLELKHVWKTNLDQSFYSHVNSFNETHTNLKDSSNQSQYIQKGNPVSHIAFLKIHKAASTTVGNIFLRYGYENHLVFAVPRGHGGGGPSLTPRYFLPPPRNKRYDIFCAHARYNREEFNRVLPNDATYIGIVREPFSQFRSLIRYFRPKSVLDIPGKNPVLEYLSHNEKYMKFGGPIDITYNKMAYEFGFPEELFWNNDQNRIQSYLRKLSKEMDIVLVVEYLDESIVLMRRLLNWDLRHALYGKLHVNKRNDSRLQFGSKVEKLYKSWAHLDYALYGFFLRKLKKNLKRQLPDFYDELAYFRRTRIKIDEFCSSTSSDYHTDTEMSFGGSKWNKPFVITKNNCENYT</sequence>
<accession>A0A210QNR8</accession>
<comment type="similarity">
    <text evidence="2">Belongs to the galactose-3-O-sulfotransferase family.</text>
</comment>
<dbReference type="GO" id="GO:0001733">
    <property type="term" value="F:galactosylceramide sulfotransferase activity"/>
    <property type="evidence" value="ECO:0007669"/>
    <property type="project" value="InterPro"/>
</dbReference>
<evidence type="ECO:0000256" key="2">
    <source>
        <dbReference type="ARBA" id="ARBA00008124"/>
    </source>
</evidence>
<evidence type="ECO:0000256" key="7">
    <source>
        <dbReference type="ARBA" id="ARBA00023034"/>
    </source>
</evidence>
<evidence type="ECO:0000256" key="9">
    <source>
        <dbReference type="ARBA" id="ARBA00023180"/>
    </source>
</evidence>
<keyword evidence="7" id="KW-0333">Golgi apparatus</keyword>
<evidence type="ECO:0000313" key="11">
    <source>
        <dbReference type="EMBL" id="OWF50348.1"/>
    </source>
</evidence>
<keyword evidence="5" id="KW-0735">Signal-anchor</keyword>
<evidence type="ECO:0000313" key="12">
    <source>
        <dbReference type="Proteomes" id="UP000242188"/>
    </source>
</evidence>
<proteinExistence type="inferred from homology"/>
<evidence type="ECO:0000256" key="4">
    <source>
        <dbReference type="ARBA" id="ARBA00022692"/>
    </source>
</evidence>
<organism evidence="11 12">
    <name type="scientific">Mizuhopecten yessoensis</name>
    <name type="common">Japanese scallop</name>
    <name type="synonym">Patinopecten yessoensis</name>
    <dbReference type="NCBI Taxonomy" id="6573"/>
    <lineage>
        <taxon>Eukaryota</taxon>
        <taxon>Metazoa</taxon>
        <taxon>Spiralia</taxon>
        <taxon>Lophotrochozoa</taxon>
        <taxon>Mollusca</taxon>
        <taxon>Bivalvia</taxon>
        <taxon>Autobranchia</taxon>
        <taxon>Pteriomorphia</taxon>
        <taxon>Pectinida</taxon>
        <taxon>Pectinoidea</taxon>
        <taxon>Pectinidae</taxon>
        <taxon>Mizuhopecten</taxon>
    </lineage>
</organism>
<keyword evidence="3 11" id="KW-0808">Transferase</keyword>
<dbReference type="InterPro" id="IPR027417">
    <property type="entry name" value="P-loop_NTPase"/>
</dbReference>
<dbReference type="OrthoDB" id="514299at2759"/>
<dbReference type="GO" id="GO:0000139">
    <property type="term" value="C:Golgi membrane"/>
    <property type="evidence" value="ECO:0007669"/>
    <property type="project" value="UniProtKB-SubCell"/>
</dbReference>
<evidence type="ECO:0000256" key="6">
    <source>
        <dbReference type="ARBA" id="ARBA00022989"/>
    </source>
</evidence>
<protein>
    <submittedName>
        <fullName evidence="11">Galactose-3-O-sulfotransferase 3</fullName>
    </submittedName>
</protein>
<keyword evidence="6" id="KW-1133">Transmembrane helix</keyword>
<keyword evidence="10" id="KW-0732">Signal</keyword>
<dbReference type="PANTHER" id="PTHR14647:SF87">
    <property type="entry name" value="PUTATIVE-RELATED"/>
    <property type="match status" value="1"/>
</dbReference>
<keyword evidence="12" id="KW-1185">Reference proteome</keyword>
<comment type="caution">
    <text evidence="11">The sequence shown here is derived from an EMBL/GenBank/DDBJ whole genome shotgun (WGS) entry which is preliminary data.</text>
</comment>
<dbReference type="InterPro" id="IPR009729">
    <property type="entry name" value="Gal-3-0_sulfotransfrase"/>
</dbReference>
<name>A0A210QNR8_MIZYE</name>
<dbReference type="PANTHER" id="PTHR14647">
    <property type="entry name" value="GALACTOSE-3-O-SULFOTRANSFERASE"/>
    <property type="match status" value="1"/>
</dbReference>
<comment type="subcellular location">
    <subcellularLocation>
        <location evidence="1">Golgi apparatus membrane</location>
        <topology evidence="1">Single-pass type II membrane protein</topology>
    </subcellularLocation>
</comment>